<dbReference type="Gene3D" id="2.60.120.920">
    <property type="match status" value="1"/>
</dbReference>
<evidence type="ECO:0000313" key="4">
    <source>
        <dbReference type="Proteomes" id="UP000050741"/>
    </source>
</evidence>
<reference evidence="5" key="2">
    <citation type="submission" date="2016-06" db="UniProtKB">
        <authorList>
            <consortium name="WormBaseParasite"/>
        </authorList>
    </citation>
    <scope>IDENTIFICATION</scope>
</reference>
<organism evidence="4 5">
    <name type="scientific">Globodera pallida</name>
    <name type="common">Potato cyst nematode worm</name>
    <name type="synonym">Heterodera pallida</name>
    <dbReference type="NCBI Taxonomy" id="36090"/>
    <lineage>
        <taxon>Eukaryota</taxon>
        <taxon>Metazoa</taxon>
        <taxon>Ecdysozoa</taxon>
        <taxon>Nematoda</taxon>
        <taxon>Chromadorea</taxon>
        <taxon>Rhabditida</taxon>
        <taxon>Tylenchina</taxon>
        <taxon>Tylenchomorpha</taxon>
        <taxon>Tylenchoidea</taxon>
        <taxon>Heteroderidae</taxon>
        <taxon>Heteroderinae</taxon>
        <taxon>Globodera</taxon>
    </lineage>
</organism>
<evidence type="ECO:0000259" key="3">
    <source>
        <dbReference type="PROSITE" id="PS50188"/>
    </source>
</evidence>
<dbReference type="AlphaFoldDB" id="A0A183CFR3"/>
<dbReference type="InterPro" id="IPR003877">
    <property type="entry name" value="SPRY_dom"/>
</dbReference>
<dbReference type="PROSITE" id="PS50188">
    <property type="entry name" value="B302_SPRY"/>
    <property type="match status" value="1"/>
</dbReference>
<reference evidence="4" key="1">
    <citation type="submission" date="2014-05" db="EMBL/GenBank/DDBJ databases">
        <title>The genome and life-stage specific transcriptomes of Globodera pallida elucidate key aspects of plant parasitism by a cyst nematode.</title>
        <authorList>
            <person name="Cotton J.A."/>
            <person name="Lilley C.J."/>
            <person name="Jones L.M."/>
            <person name="Kikuchi T."/>
            <person name="Reid A.J."/>
            <person name="Thorpe P."/>
            <person name="Tsai I.J."/>
            <person name="Beasley H."/>
            <person name="Blok V."/>
            <person name="Cock P.J.A."/>
            <person name="Van den Akker S.E."/>
            <person name="Holroyd N."/>
            <person name="Hunt M."/>
            <person name="Mantelin S."/>
            <person name="Naghra H."/>
            <person name="Pain A."/>
            <person name="Palomares-Rius J.E."/>
            <person name="Zarowiecki M."/>
            <person name="Berriman M."/>
            <person name="Jones J.T."/>
            <person name="Urwin P.E."/>
        </authorList>
    </citation>
    <scope>NUCLEOTIDE SEQUENCE [LARGE SCALE GENOMIC DNA]</scope>
    <source>
        <strain evidence="4">Lindley</strain>
    </source>
</reference>
<feature type="chain" id="PRO_5008147557" evidence="2">
    <location>
        <begin position="27"/>
        <end position="633"/>
    </location>
</feature>
<feature type="region of interest" description="Disordered" evidence="1">
    <location>
        <begin position="604"/>
        <end position="633"/>
    </location>
</feature>
<dbReference type="CDD" id="cd12885">
    <property type="entry name" value="SPRY_RanBP_like"/>
    <property type="match status" value="1"/>
</dbReference>
<dbReference type="Pfam" id="PF00622">
    <property type="entry name" value="SPRY"/>
    <property type="match status" value="1"/>
</dbReference>
<protein>
    <submittedName>
        <fullName evidence="5">B30.2/SPRY domain-containing protein</fullName>
    </submittedName>
</protein>
<dbReference type="Proteomes" id="UP000050741">
    <property type="component" value="Unassembled WGS sequence"/>
</dbReference>
<evidence type="ECO:0000256" key="2">
    <source>
        <dbReference type="SAM" id="SignalP"/>
    </source>
</evidence>
<keyword evidence="2" id="KW-0732">Signal</keyword>
<dbReference type="InterPro" id="IPR001870">
    <property type="entry name" value="B30.2/SPRY"/>
</dbReference>
<proteinExistence type="predicted"/>
<feature type="signal peptide" evidence="2">
    <location>
        <begin position="1"/>
        <end position="26"/>
    </location>
</feature>
<dbReference type="InterPro" id="IPR044736">
    <property type="entry name" value="Gid1/RanBPM/SPLA_SPRY"/>
</dbReference>
<dbReference type="SUPFAM" id="SSF49899">
    <property type="entry name" value="Concanavalin A-like lectins/glucanases"/>
    <property type="match status" value="1"/>
</dbReference>
<name>A0A183CFR3_GLOPA</name>
<dbReference type="InterPro" id="IPR013320">
    <property type="entry name" value="ConA-like_dom_sf"/>
</dbReference>
<dbReference type="PANTHER" id="PTHR12864">
    <property type="entry name" value="RAN BINDING PROTEIN 9-RELATED"/>
    <property type="match status" value="1"/>
</dbReference>
<evidence type="ECO:0000256" key="1">
    <source>
        <dbReference type="SAM" id="MobiDB-lite"/>
    </source>
</evidence>
<accession>A0A183CFR3</accession>
<feature type="domain" description="B30.2/SPRY" evidence="3">
    <location>
        <begin position="132"/>
        <end position="330"/>
    </location>
</feature>
<dbReference type="WBParaSite" id="GPLIN_001171800">
    <property type="protein sequence ID" value="GPLIN_001171800"/>
    <property type="gene ID" value="GPLIN_001171800"/>
</dbReference>
<keyword evidence="4" id="KW-1185">Reference proteome</keyword>
<dbReference type="SMART" id="SM00449">
    <property type="entry name" value="SPRY"/>
    <property type="match status" value="1"/>
</dbReference>
<dbReference type="InterPro" id="IPR050618">
    <property type="entry name" value="Ubq-SigPath_Reg"/>
</dbReference>
<dbReference type="InterPro" id="IPR043136">
    <property type="entry name" value="B30.2/SPRY_sf"/>
</dbReference>
<evidence type="ECO:0000313" key="5">
    <source>
        <dbReference type="WBParaSite" id="GPLIN_001171800"/>
    </source>
</evidence>
<sequence length="633" mass="70861">MPDKRRIFVVLLFLKLNILIGQFVLAKGGNNGESSKTKSKELCKKFDKMEIEIANIKQLMDKQFYLILVELHKLQVQMKQLNSDVLKVENTNQLQAVNVGMALQVTSNEGHKKNIAIKHSQQLGYSGDSKHNREEFDTKSGDIVLPDNKSINSWDPNECNEDLSIIDSDHLVVLHKGTFGCRSVFAKWTVQRQDGIFYYEVTIIVKERGPLFIGLANKRTMSVDGWVGYAPGSYAYSSGGHLFGHTVKEEIRPPNKIIRPIDTTIPFGANDIIGCGVNLMTKQIIYTKNGVLLDTTDLTVSSTDLFPCVRLISQPLPDKKMPLVLTGDKGGAKGSTKFGFIVPLKDQERSNAPANFTLLSAAQSDVLYIQLRQLDNFEFLLSGDMKFFAAFMGHHGSAENFPCVLCHAKKGELVASPVGACNLEGMRDDAQVGRHSIVFPPFLDIAPTNIVSPTLHILMGIGQRLFDYVEKAAAEDGRASELKQWLKTKHCRQDLRRNAIKGLLSDPSPAELSCFLPAGELRDVLLQLMVFDRSQWLKRFEPRVVNITPQHQWLCCHLTEFARRRRSFALVSAPLQKYGTEKKTMMKLARYQAILNSLHALGHVDEGRNSDENEPPTPIADENDPPSGRRMTQ</sequence>